<dbReference type="OrthoDB" id="5187715at2"/>
<gene>
    <name evidence="3" type="ORF">CGZ93_16270</name>
</gene>
<feature type="compositionally biased region" description="Pro residues" evidence="1">
    <location>
        <begin position="191"/>
        <end position="203"/>
    </location>
</feature>
<feature type="compositionally biased region" description="Low complexity" evidence="1">
    <location>
        <begin position="24"/>
        <end position="35"/>
    </location>
</feature>
<organism evidence="3 4">
    <name type="scientific">Enemella dayhoffiae</name>
    <dbReference type="NCBI Taxonomy" id="2016507"/>
    <lineage>
        <taxon>Bacteria</taxon>
        <taxon>Bacillati</taxon>
        <taxon>Actinomycetota</taxon>
        <taxon>Actinomycetes</taxon>
        <taxon>Propionibacteriales</taxon>
        <taxon>Propionibacteriaceae</taxon>
        <taxon>Enemella</taxon>
    </lineage>
</organism>
<evidence type="ECO:0000256" key="1">
    <source>
        <dbReference type="SAM" id="MobiDB-lite"/>
    </source>
</evidence>
<protein>
    <recommendedName>
        <fullName evidence="5">Septum formation initiator family protein</fullName>
    </recommendedName>
</protein>
<dbReference type="RefSeq" id="WP_094365196.1">
    <property type="nucleotide sequence ID" value="NZ_NMVQ01000045.1"/>
</dbReference>
<accession>A0A255GQK4</accession>
<keyword evidence="4" id="KW-1185">Reference proteome</keyword>
<feature type="region of interest" description="Disordered" evidence="1">
    <location>
        <begin position="1"/>
        <end position="57"/>
    </location>
</feature>
<sequence length="224" mass="24384">MPDKPQTRRSGAGPGRGKPRTRAGSRASRSTAGAGVTAAEVPATGEPIDPGSSADAHTDRQLRRLGLTRRAVALFVVLAILVLSYASSLRIYLDTERQNAENRMAIQRSRERIDNLNGQLQRWEDPDFVRAQARERLGWVVPGETGYRVIGPDGKPIGTRIESQPRDPKTPQPATWWQQVWDSTRAADHPAPVPTSSPLPKPPITDGTRTPSPSPSPKPTKAGR</sequence>
<proteinExistence type="predicted"/>
<feature type="compositionally biased region" description="Polar residues" evidence="1">
    <location>
        <begin position="172"/>
        <end position="182"/>
    </location>
</feature>
<feature type="region of interest" description="Disordered" evidence="1">
    <location>
        <begin position="150"/>
        <end position="224"/>
    </location>
</feature>
<keyword evidence="2" id="KW-0472">Membrane</keyword>
<evidence type="ECO:0000256" key="2">
    <source>
        <dbReference type="SAM" id="Phobius"/>
    </source>
</evidence>
<dbReference type="AlphaFoldDB" id="A0A255GQK4"/>
<evidence type="ECO:0000313" key="3">
    <source>
        <dbReference type="EMBL" id="OYO18107.1"/>
    </source>
</evidence>
<keyword evidence="2" id="KW-1133">Transmembrane helix</keyword>
<reference evidence="3 4" key="1">
    <citation type="submission" date="2017-07" db="EMBL/GenBank/DDBJ databases">
        <title>Draft whole genome sequences of clinical Proprionibacteriaceae strains.</title>
        <authorList>
            <person name="Bernier A.-M."/>
            <person name="Bernard K."/>
            <person name="Domingo M.-C."/>
        </authorList>
    </citation>
    <scope>NUCLEOTIDE SEQUENCE [LARGE SCALE GENOMIC DNA]</scope>
    <source>
        <strain evidence="3 4">NML 130396</strain>
    </source>
</reference>
<feature type="transmembrane region" description="Helical" evidence="2">
    <location>
        <begin position="71"/>
        <end position="93"/>
    </location>
</feature>
<name>A0A255GQK4_9ACTN</name>
<evidence type="ECO:0008006" key="5">
    <source>
        <dbReference type="Google" id="ProtNLM"/>
    </source>
</evidence>
<dbReference type="EMBL" id="NMVQ01000045">
    <property type="protein sequence ID" value="OYO18107.1"/>
    <property type="molecule type" value="Genomic_DNA"/>
</dbReference>
<evidence type="ECO:0000313" key="4">
    <source>
        <dbReference type="Proteomes" id="UP000216311"/>
    </source>
</evidence>
<keyword evidence="2" id="KW-0812">Transmembrane</keyword>
<dbReference type="Proteomes" id="UP000216311">
    <property type="component" value="Unassembled WGS sequence"/>
</dbReference>
<dbReference type="InterPro" id="IPR007060">
    <property type="entry name" value="FtsL/DivIC"/>
</dbReference>
<comment type="caution">
    <text evidence="3">The sequence shown here is derived from an EMBL/GenBank/DDBJ whole genome shotgun (WGS) entry which is preliminary data.</text>
</comment>
<dbReference type="Pfam" id="PF04977">
    <property type="entry name" value="DivIC"/>
    <property type="match status" value="1"/>
</dbReference>